<dbReference type="PANTHER" id="PTHR46268">
    <property type="entry name" value="STRESS RESPONSE PROTEIN NHAX"/>
    <property type="match status" value="1"/>
</dbReference>
<dbReference type="Proteomes" id="UP000037716">
    <property type="component" value="Unassembled WGS sequence"/>
</dbReference>
<proteinExistence type="inferred from homology"/>
<dbReference type="Proteomes" id="UP000183071">
    <property type="component" value="Unassembled WGS sequence"/>
</dbReference>
<protein>
    <submittedName>
        <fullName evidence="4">Nucleotide-binding universal stress protein, UspA family</fullName>
    </submittedName>
    <submittedName>
        <fullName evidence="3">Universal stress protein E</fullName>
    </submittedName>
</protein>
<evidence type="ECO:0000256" key="1">
    <source>
        <dbReference type="ARBA" id="ARBA00008791"/>
    </source>
</evidence>
<reference evidence="3 5" key="1">
    <citation type="submission" date="2015-07" db="EMBL/GenBank/DDBJ databases">
        <title>Genome of Polaribacter dokdonenesis DSW-5, isolated from seawater off Dokdo in Korea.</title>
        <authorList>
            <person name="Yoon K."/>
            <person name="Song J.Y."/>
            <person name="Kim J.F."/>
        </authorList>
    </citation>
    <scope>NUCLEOTIDE SEQUENCE [LARGE SCALE GENOMIC DNA]</scope>
    <source>
        <strain evidence="3 5">DSW-5</strain>
    </source>
</reference>
<accession>A0A0M9CIJ8</accession>
<dbReference type="InterPro" id="IPR006015">
    <property type="entry name" value="Universal_stress_UspA"/>
</dbReference>
<evidence type="ECO:0000313" key="4">
    <source>
        <dbReference type="EMBL" id="SEE58672.1"/>
    </source>
</evidence>
<feature type="domain" description="UspA" evidence="2">
    <location>
        <begin position="2"/>
        <end position="142"/>
    </location>
</feature>
<dbReference type="Gene3D" id="3.40.50.620">
    <property type="entry name" value="HUPs"/>
    <property type="match status" value="2"/>
</dbReference>
<keyword evidence="6" id="KW-1185">Reference proteome</keyword>
<reference evidence="4 6" key="2">
    <citation type="submission" date="2016-10" db="EMBL/GenBank/DDBJ databases">
        <authorList>
            <person name="Varghese N."/>
            <person name="Submissions S."/>
        </authorList>
    </citation>
    <scope>NUCLEOTIDE SEQUENCE [LARGE SCALE GENOMIC DNA]</scope>
    <source>
        <strain evidence="4 6">DSW-5</strain>
    </source>
</reference>
<evidence type="ECO:0000259" key="2">
    <source>
        <dbReference type="Pfam" id="PF00582"/>
    </source>
</evidence>
<dbReference type="InterPro" id="IPR014729">
    <property type="entry name" value="Rossmann-like_a/b/a_fold"/>
</dbReference>
<gene>
    <name evidence="3" type="ORF">I602_2773</name>
    <name evidence="4" type="ORF">SAMN05444353_2553</name>
</gene>
<feature type="domain" description="UspA" evidence="2">
    <location>
        <begin position="225"/>
        <end position="275"/>
    </location>
</feature>
<evidence type="ECO:0000313" key="6">
    <source>
        <dbReference type="Proteomes" id="UP000183071"/>
    </source>
</evidence>
<evidence type="ECO:0000313" key="3">
    <source>
        <dbReference type="EMBL" id="KOY53213.1"/>
    </source>
</evidence>
<name>A0A0M9CIJ8_9FLAO</name>
<comment type="similarity">
    <text evidence="1">Belongs to the universal stress protein A family.</text>
</comment>
<organism evidence="3 5">
    <name type="scientific">Polaribacter dokdonensis DSW-5</name>
    <dbReference type="NCBI Taxonomy" id="1300348"/>
    <lineage>
        <taxon>Bacteria</taxon>
        <taxon>Pseudomonadati</taxon>
        <taxon>Bacteroidota</taxon>
        <taxon>Flavobacteriia</taxon>
        <taxon>Flavobacteriales</taxon>
        <taxon>Flavobacteriaceae</taxon>
    </lineage>
</organism>
<dbReference type="PRINTS" id="PR01438">
    <property type="entry name" value="UNVRSLSTRESS"/>
</dbReference>
<dbReference type="CDD" id="cd00293">
    <property type="entry name" value="USP-like"/>
    <property type="match status" value="2"/>
</dbReference>
<dbReference type="STRING" id="1300348.I602_2773"/>
<dbReference type="EMBL" id="LGBR01000001">
    <property type="protein sequence ID" value="KOY53213.1"/>
    <property type="molecule type" value="Genomic_DNA"/>
</dbReference>
<dbReference type="AlphaFoldDB" id="A0A0M9CIJ8"/>
<sequence>MNKIIVPIDFSKRSEYACKMASRIAKKSNSTVYLLHMIELPSGVIDMGARSKFSIPESMLYLRKIRDRILEFKTDFFDESYEVHHAIRFQKPYEGILQYADKIKADLIVMGSKGHSEFEEILIGSNTEKVVRRANIPVIVVKKDSKKFRIKNIVFASNFKNNSKKEVFRKFLDFADHFNSEIHLLKVTTPTKFESTHDATQKIEDFIKEFDLPKFSINIYNDASIEKGILNFSRDLNADLIALSTSGRSGLSHLFSASVTKSLSKKALKPILTIKA</sequence>
<dbReference type="RefSeq" id="WP_053975241.1">
    <property type="nucleotide sequence ID" value="NZ_FNUE01000002.1"/>
</dbReference>
<dbReference type="SUPFAM" id="SSF52402">
    <property type="entry name" value="Adenine nucleotide alpha hydrolases-like"/>
    <property type="match status" value="2"/>
</dbReference>
<evidence type="ECO:0000313" key="5">
    <source>
        <dbReference type="Proteomes" id="UP000037716"/>
    </source>
</evidence>
<dbReference type="PANTHER" id="PTHR46268:SF6">
    <property type="entry name" value="UNIVERSAL STRESS PROTEIN UP12"/>
    <property type="match status" value="1"/>
</dbReference>
<dbReference type="InterPro" id="IPR006016">
    <property type="entry name" value="UspA"/>
</dbReference>
<dbReference type="OrthoDB" id="9788959at2"/>
<dbReference type="PATRIC" id="fig|1300348.6.peg.2778"/>
<dbReference type="Pfam" id="PF00582">
    <property type="entry name" value="Usp"/>
    <property type="match status" value="2"/>
</dbReference>
<dbReference type="EMBL" id="FNUE01000002">
    <property type="protein sequence ID" value="SEE58672.1"/>
    <property type="molecule type" value="Genomic_DNA"/>
</dbReference>
<comment type="caution">
    <text evidence="3">The sequence shown here is derived from an EMBL/GenBank/DDBJ whole genome shotgun (WGS) entry which is preliminary data.</text>
</comment>